<evidence type="ECO:0000256" key="6">
    <source>
        <dbReference type="ARBA" id="ARBA00023136"/>
    </source>
</evidence>
<dbReference type="PANTHER" id="PTHR47529">
    <property type="entry name" value="PEPTIDYL-PROLYL CIS-TRANS ISOMERASE D"/>
    <property type="match status" value="1"/>
</dbReference>
<dbReference type="Pfam" id="PF13624">
    <property type="entry name" value="SurA_N_3"/>
    <property type="match status" value="1"/>
</dbReference>
<dbReference type="Proteomes" id="UP000028302">
    <property type="component" value="Unassembled WGS sequence"/>
</dbReference>
<keyword evidence="11" id="KW-0697">Rotamase</keyword>
<feature type="domain" description="PpiC" evidence="13">
    <location>
        <begin position="245"/>
        <end position="356"/>
    </location>
</feature>
<dbReference type="SUPFAM" id="SSF54534">
    <property type="entry name" value="FKBP-like"/>
    <property type="match status" value="1"/>
</dbReference>
<keyword evidence="2" id="KW-1003">Cell membrane</keyword>
<organism evidence="14 15">
    <name type="scientific">Salinisphaera hydrothermalis (strain C41B8)</name>
    <dbReference type="NCBI Taxonomy" id="1304275"/>
    <lineage>
        <taxon>Bacteria</taxon>
        <taxon>Pseudomonadati</taxon>
        <taxon>Pseudomonadota</taxon>
        <taxon>Gammaproteobacteria</taxon>
        <taxon>Salinisphaerales</taxon>
        <taxon>Salinisphaeraceae</taxon>
        <taxon>Salinisphaera</taxon>
    </lineage>
</organism>
<accession>A0A084INW0</accession>
<evidence type="ECO:0000256" key="8">
    <source>
        <dbReference type="ARBA" id="ARBA00038408"/>
    </source>
</evidence>
<dbReference type="Pfam" id="PF13145">
    <property type="entry name" value="Rotamase_2"/>
    <property type="match status" value="1"/>
</dbReference>
<dbReference type="InterPro" id="IPR052029">
    <property type="entry name" value="PpiD_chaperone"/>
</dbReference>
<evidence type="ECO:0000256" key="2">
    <source>
        <dbReference type="ARBA" id="ARBA00022475"/>
    </source>
</evidence>
<comment type="similarity">
    <text evidence="8">Belongs to the PpiD chaperone family.</text>
</comment>
<dbReference type="PANTHER" id="PTHR47529:SF1">
    <property type="entry name" value="PERIPLASMIC CHAPERONE PPID"/>
    <property type="match status" value="1"/>
</dbReference>
<keyword evidence="6 12" id="KW-0472">Membrane</keyword>
<dbReference type="SUPFAM" id="SSF109998">
    <property type="entry name" value="Triger factor/SurA peptide-binding domain-like"/>
    <property type="match status" value="1"/>
</dbReference>
<keyword evidence="15" id="KW-1185">Reference proteome</keyword>
<evidence type="ECO:0000313" key="15">
    <source>
        <dbReference type="Proteomes" id="UP000028302"/>
    </source>
</evidence>
<name>A0A084INW0_SALHC</name>
<comment type="caution">
    <text evidence="14">The sequence shown here is derived from an EMBL/GenBank/DDBJ whole genome shotgun (WGS) entry which is preliminary data.</text>
</comment>
<evidence type="ECO:0000256" key="1">
    <source>
        <dbReference type="ARBA" id="ARBA00004382"/>
    </source>
</evidence>
<dbReference type="EMBL" id="APNK01000005">
    <property type="protein sequence ID" value="KEZ78394.1"/>
    <property type="molecule type" value="Genomic_DNA"/>
</dbReference>
<dbReference type="InterPro" id="IPR027304">
    <property type="entry name" value="Trigger_fact/SurA_dom_sf"/>
</dbReference>
<evidence type="ECO:0000256" key="9">
    <source>
        <dbReference type="ARBA" id="ARBA00040743"/>
    </source>
</evidence>
<evidence type="ECO:0000256" key="11">
    <source>
        <dbReference type="PROSITE-ProRule" id="PRU00278"/>
    </source>
</evidence>
<keyword evidence="11 14" id="KW-0413">Isomerase</keyword>
<protein>
    <recommendedName>
        <fullName evidence="9">Periplasmic chaperone PpiD</fullName>
    </recommendedName>
    <alternativeName>
        <fullName evidence="10">Periplasmic folding chaperone</fullName>
    </alternativeName>
</protein>
<sequence>MLQKIRDGASGPLAYIVVAVIAVVFGVWGIGSYFTPSSDPVVASAGGTNITHSELQQAFNQRYQRLRQMMGDHFDSSMFPQDEIRKNVLDNLIDQAVMTQYAQDQGYRVTDANLLAEIRSNPQFQDNGKFSPQRYKALLRQAGIEPSQYEARLRQGMLGDQVRQVVVGSAFAAPPEVDVAYRRAHEQRKVDVLTFDSSAYADQVKIDDAAIKTYYDKHPKQFMRAPRVKLAYVSLDADQLSPKAPDQATLKQLYKAHKNEFGTPAKRSADEVRIPIGQDDAKARQAVQKAVAAAKQGQSLKQVASSIDGAQFRQIDSQPQSALPDAVGSALFGLKQGALSTPVRGDKAWYVLRTTAITPAKTPAFDDPVVQARLKAMATQQERAKAFRQKSDKLDDLAYQAPNGLKTISDKLGLKIQHTGWISQNGGGSGLGQYSAVRKAAFSDAVLKDQLNSKVLDLGNQRHVVLRVTDHQKAQRKPLAEVRDTIRSRLIARESQQRAKKAAQQAMAKARQGQSLEQIAQAGKGAKLTQAGFVGRDDSKLDPNALGAAFDMPMAQKKSAPTQYRVVSTDNGQAALVAVLGSRVQSGGGQGPKRAQIAQQQSGYNASLEYSALDRYLRKQADVKIHKSAMN</sequence>
<dbReference type="AlphaFoldDB" id="A0A084INW0"/>
<evidence type="ECO:0000256" key="3">
    <source>
        <dbReference type="ARBA" id="ARBA00022519"/>
    </source>
</evidence>
<dbReference type="STRING" id="1304275.C41B8_05813"/>
<gene>
    <name evidence="14" type="ORF">C41B8_05813</name>
</gene>
<dbReference type="InterPro" id="IPR000297">
    <property type="entry name" value="PPIase_PpiC"/>
</dbReference>
<comment type="subcellular location">
    <subcellularLocation>
        <location evidence="1">Cell inner membrane</location>
        <topology evidence="1">Single-pass type II membrane protein</topology>
        <orientation evidence="1">Periplasmic side</orientation>
    </subcellularLocation>
</comment>
<keyword evidence="3" id="KW-0997">Cell inner membrane</keyword>
<evidence type="ECO:0000256" key="12">
    <source>
        <dbReference type="SAM" id="Phobius"/>
    </source>
</evidence>
<dbReference type="GO" id="GO:0005886">
    <property type="term" value="C:plasma membrane"/>
    <property type="evidence" value="ECO:0007669"/>
    <property type="project" value="UniProtKB-SubCell"/>
</dbReference>
<dbReference type="Gene3D" id="1.10.4030.10">
    <property type="entry name" value="Porin chaperone SurA, peptide-binding domain"/>
    <property type="match status" value="1"/>
</dbReference>
<reference evidence="14 15" key="1">
    <citation type="submission" date="2013-03" db="EMBL/GenBank/DDBJ databases">
        <title>Salinisphaera hydrothermalis C41B8 Genome Sequencing.</title>
        <authorList>
            <person name="Li C."/>
            <person name="Lai Q."/>
            <person name="Shao Z."/>
        </authorList>
    </citation>
    <scope>NUCLEOTIDE SEQUENCE [LARGE SCALE GENOMIC DNA]</scope>
    <source>
        <strain evidence="14 15">C41B8</strain>
    </source>
</reference>
<proteinExistence type="inferred from homology"/>
<keyword evidence="7" id="KW-0143">Chaperone</keyword>
<evidence type="ECO:0000256" key="5">
    <source>
        <dbReference type="ARBA" id="ARBA00022989"/>
    </source>
</evidence>
<evidence type="ECO:0000256" key="4">
    <source>
        <dbReference type="ARBA" id="ARBA00022692"/>
    </source>
</evidence>
<evidence type="ECO:0000313" key="14">
    <source>
        <dbReference type="EMBL" id="KEZ78394.1"/>
    </source>
</evidence>
<evidence type="ECO:0000256" key="7">
    <source>
        <dbReference type="ARBA" id="ARBA00023186"/>
    </source>
</evidence>
<feature type="transmembrane region" description="Helical" evidence="12">
    <location>
        <begin position="12"/>
        <end position="34"/>
    </location>
</feature>
<dbReference type="Gene3D" id="3.10.50.40">
    <property type="match status" value="1"/>
</dbReference>
<evidence type="ECO:0000259" key="13">
    <source>
        <dbReference type="PROSITE" id="PS50198"/>
    </source>
</evidence>
<keyword evidence="4 12" id="KW-0812">Transmembrane</keyword>
<dbReference type="GO" id="GO:0003755">
    <property type="term" value="F:peptidyl-prolyl cis-trans isomerase activity"/>
    <property type="evidence" value="ECO:0007669"/>
    <property type="project" value="UniProtKB-KW"/>
</dbReference>
<keyword evidence="5 12" id="KW-1133">Transmembrane helix</keyword>
<dbReference type="eggNOG" id="COG0760">
    <property type="taxonomic scope" value="Bacteria"/>
</dbReference>
<dbReference type="InterPro" id="IPR046357">
    <property type="entry name" value="PPIase_dom_sf"/>
</dbReference>
<evidence type="ECO:0000256" key="10">
    <source>
        <dbReference type="ARBA" id="ARBA00042775"/>
    </source>
</evidence>
<dbReference type="RefSeq" id="WP_037335325.1">
    <property type="nucleotide sequence ID" value="NZ_APNK01000005.1"/>
</dbReference>
<dbReference type="PROSITE" id="PS50198">
    <property type="entry name" value="PPIC_PPIASE_2"/>
    <property type="match status" value="1"/>
</dbReference>